<dbReference type="Pfam" id="PF01527">
    <property type="entry name" value="HTH_Tnp_1"/>
    <property type="match status" value="1"/>
</dbReference>
<name>A0ABT9XP52_9BACL</name>
<accession>A0ABT9XP52</accession>
<sequence>MSYMTQKYDKEFKLHAVQLAMESGKPASQVARELGVSQKTLYGWMAKYKEDPATPFV</sequence>
<evidence type="ECO:0000313" key="2">
    <source>
        <dbReference type="Proteomes" id="UP001232973"/>
    </source>
</evidence>
<dbReference type="PANTHER" id="PTHR33215">
    <property type="entry name" value="PROTEIN DISTAL ANTENNA"/>
    <property type="match status" value="1"/>
</dbReference>
<organism evidence="1 2">
    <name type="scientific">Alicyclobacillus cycloheptanicus</name>
    <dbReference type="NCBI Taxonomy" id="1457"/>
    <lineage>
        <taxon>Bacteria</taxon>
        <taxon>Bacillati</taxon>
        <taxon>Bacillota</taxon>
        <taxon>Bacilli</taxon>
        <taxon>Bacillales</taxon>
        <taxon>Alicyclobacillaceae</taxon>
        <taxon>Alicyclobacillus</taxon>
    </lineage>
</organism>
<dbReference type="InterPro" id="IPR002514">
    <property type="entry name" value="Transposase_8"/>
</dbReference>
<dbReference type="EMBL" id="JAUSTP010000052">
    <property type="protein sequence ID" value="MDQ0191538.1"/>
    <property type="molecule type" value="Genomic_DNA"/>
</dbReference>
<evidence type="ECO:0000313" key="1">
    <source>
        <dbReference type="EMBL" id="MDQ0191538.1"/>
    </source>
</evidence>
<proteinExistence type="predicted"/>
<dbReference type="InterPro" id="IPR051839">
    <property type="entry name" value="RD_transcriptional_regulator"/>
</dbReference>
<comment type="caution">
    <text evidence="1">The sequence shown here is derived from an EMBL/GenBank/DDBJ whole genome shotgun (WGS) entry which is preliminary data.</text>
</comment>
<feature type="non-terminal residue" evidence="1">
    <location>
        <position position="57"/>
    </location>
</feature>
<dbReference type="Proteomes" id="UP001232973">
    <property type="component" value="Unassembled WGS sequence"/>
</dbReference>
<reference evidence="1 2" key="1">
    <citation type="submission" date="2023-07" db="EMBL/GenBank/DDBJ databases">
        <title>Genomic Encyclopedia of Type Strains, Phase IV (KMG-IV): sequencing the most valuable type-strain genomes for metagenomic binning, comparative biology and taxonomic classification.</title>
        <authorList>
            <person name="Goeker M."/>
        </authorList>
    </citation>
    <scope>NUCLEOTIDE SEQUENCE [LARGE SCALE GENOMIC DNA]</scope>
    <source>
        <strain evidence="1 2">DSM 4006</strain>
    </source>
</reference>
<dbReference type="SUPFAM" id="SSF46689">
    <property type="entry name" value="Homeodomain-like"/>
    <property type="match status" value="1"/>
</dbReference>
<dbReference type="InterPro" id="IPR009057">
    <property type="entry name" value="Homeodomain-like_sf"/>
</dbReference>
<keyword evidence="2" id="KW-1185">Reference proteome</keyword>
<dbReference type="PANTHER" id="PTHR33215:SF13">
    <property type="entry name" value="PROTEIN DISTAL ANTENNA"/>
    <property type="match status" value="1"/>
</dbReference>
<gene>
    <name evidence="1" type="ORF">J2S03_003409</name>
</gene>
<dbReference type="Gene3D" id="1.10.10.60">
    <property type="entry name" value="Homeodomain-like"/>
    <property type="match status" value="1"/>
</dbReference>
<protein>
    <submittedName>
        <fullName evidence="1">Transposase</fullName>
    </submittedName>
</protein>